<feature type="region of interest" description="Disordered" evidence="1">
    <location>
        <begin position="118"/>
        <end position="210"/>
    </location>
</feature>
<evidence type="ECO:0000313" key="2">
    <source>
        <dbReference type="EMBL" id="GAX84897.1"/>
    </source>
</evidence>
<feature type="compositionally biased region" description="Polar residues" evidence="1">
    <location>
        <begin position="200"/>
        <end position="210"/>
    </location>
</feature>
<dbReference type="EMBL" id="BEGY01000139">
    <property type="protein sequence ID" value="GAX84897.1"/>
    <property type="molecule type" value="Genomic_DNA"/>
</dbReference>
<evidence type="ECO:0000313" key="3">
    <source>
        <dbReference type="Proteomes" id="UP000232323"/>
    </source>
</evidence>
<gene>
    <name evidence="2" type="ORF">CEUSTIGMA_g12318.t1</name>
</gene>
<name>A0A250XP97_9CHLO</name>
<reference evidence="2 3" key="1">
    <citation type="submission" date="2017-08" db="EMBL/GenBank/DDBJ databases">
        <title>Acidophilic green algal genome provides insights into adaptation to an acidic environment.</title>
        <authorList>
            <person name="Hirooka S."/>
            <person name="Hirose Y."/>
            <person name="Kanesaki Y."/>
            <person name="Higuchi S."/>
            <person name="Fujiwara T."/>
            <person name="Onuma R."/>
            <person name="Era A."/>
            <person name="Ohbayashi R."/>
            <person name="Uzuka A."/>
            <person name="Nozaki H."/>
            <person name="Yoshikawa H."/>
            <person name="Miyagishima S.Y."/>
        </authorList>
    </citation>
    <scope>NUCLEOTIDE SEQUENCE [LARGE SCALE GENOMIC DNA]</scope>
    <source>
        <strain evidence="2 3">NIES-2499</strain>
    </source>
</reference>
<proteinExistence type="predicted"/>
<sequence length="471" mass="51743">MIELPGCTMEDVPWVVREQLQPSNIPPSIPEHQQDLQYHHRLQGRDTLHHHLTTKDQFTTIHNFVDPTLTSSVPLMYVPNMTAPGHPSQQVPSFTAGCPDRAPTSWTGANLIESSGLLQAAPGPTTGTTRRHKQLPTDAPHFPSSSRVAINHNPHSQAHLHPHHHPHAPTTHNAVLQPDSTSAREALFPPPPPSLMPSGTWGSPSPQSSVMRALQNTNHGYGYEAHQGHERPQMLYNMFMPAAAQTAQQTNGVPTSAPQASRSSMDFSRNHQQDMLPYPVNLAAGRQQVPQSGLTKPQQQQVYPEVRMLEDQRHDFTPAAQTSLSGLKSNLVAARQLDMPFTSDAFPVQNHDVCSEEVMELPNAVDLGESASGNPHAGSRSDHRAGGRSEGRSLSTGPWYSNAAKMILDEMPRAREAAAATSHAMKCNNQHCKEVAETMAAVLKLLEVKDEMIWQLIKDRGDLIAAKQKER</sequence>
<evidence type="ECO:0000256" key="1">
    <source>
        <dbReference type="SAM" id="MobiDB-lite"/>
    </source>
</evidence>
<protein>
    <submittedName>
        <fullName evidence="2">Uncharacterized protein</fullName>
    </submittedName>
</protein>
<accession>A0A250XP97</accession>
<keyword evidence="3" id="KW-1185">Reference proteome</keyword>
<dbReference type="AlphaFoldDB" id="A0A250XP97"/>
<comment type="caution">
    <text evidence="2">The sequence shown here is derived from an EMBL/GenBank/DDBJ whole genome shotgun (WGS) entry which is preliminary data.</text>
</comment>
<organism evidence="2 3">
    <name type="scientific">Chlamydomonas eustigma</name>
    <dbReference type="NCBI Taxonomy" id="1157962"/>
    <lineage>
        <taxon>Eukaryota</taxon>
        <taxon>Viridiplantae</taxon>
        <taxon>Chlorophyta</taxon>
        <taxon>core chlorophytes</taxon>
        <taxon>Chlorophyceae</taxon>
        <taxon>CS clade</taxon>
        <taxon>Chlamydomonadales</taxon>
        <taxon>Chlamydomonadaceae</taxon>
        <taxon>Chlamydomonas</taxon>
    </lineage>
</organism>
<feature type="compositionally biased region" description="Basic residues" evidence="1">
    <location>
        <begin position="158"/>
        <end position="167"/>
    </location>
</feature>
<dbReference type="Proteomes" id="UP000232323">
    <property type="component" value="Unassembled WGS sequence"/>
</dbReference>
<feature type="compositionally biased region" description="Basic and acidic residues" evidence="1">
    <location>
        <begin position="379"/>
        <end position="391"/>
    </location>
</feature>
<feature type="region of interest" description="Disordered" evidence="1">
    <location>
        <begin position="366"/>
        <end position="397"/>
    </location>
</feature>